<organism evidence="2 3">
    <name type="scientific">Azospirillum oleiclasticum</name>
    <dbReference type="NCBI Taxonomy" id="2735135"/>
    <lineage>
        <taxon>Bacteria</taxon>
        <taxon>Pseudomonadati</taxon>
        <taxon>Pseudomonadota</taxon>
        <taxon>Alphaproteobacteria</taxon>
        <taxon>Rhodospirillales</taxon>
        <taxon>Azospirillaceae</taxon>
        <taxon>Azospirillum</taxon>
    </lineage>
</organism>
<dbReference type="RefSeq" id="WP_180282469.1">
    <property type="nucleotide sequence ID" value="NZ_JABFDB010000008.1"/>
</dbReference>
<sequence length="331" mass="36295">MMNRHARTVAWGLKKFGLLFLILILPVTAGWTGDSLLDLIRMQTEWPAGASWWSGWIGWLGSTCTIPWTHDSHVRMAGALGGAVTFSVAAGILYRFRHGLLTSHARLLPPSRTPGTRTVLIIGLSPRVTGFGEQRQKSEQAADALGLLPIERSTQPKWMIAEQKDQSAEMSALAAGTTPWQQAARIVWDHLSAPNRRRPLDAILVVASTQTIKEFDAFKTFLESRLTDARQRIEIKGTLPAIESMARSGVDYEDYNTLVDALSGAVDHALVKHKAKHDQICVDATAGFKVFSIAAATVTMNRKLIFSYVNNDGVPRYYDAAIELGSALGEG</sequence>
<proteinExistence type="predicted"/>
<evidence type="ECO:0000313" key="3">
    <source>
        <dbReference type="Proteomes" id="UP000584642"/>
    </source>
</evidence>
<gene>
    <name evidence="2" type="ORF">HND93_13400</name>
</gene>
<reference evidence="2 3" key="1">
    <citation type="submission" date="2020-05" db="EMBL/GenBank/DDBJ databases">
        <title>Azospirillum oleiclasticum sp. nov, a nitrogen-fixing and heavy crude oil-emulsifying bacterium isolated from the crude oil of Yumen Oilfield.</title>
        <authorList>
            <person name="Wu D."/>
            <person name="Cai M."/>
            <person name="Zhang X."/>
        </authorList>
    </citation>
    <scope>NUCLEOTIDE SEQUENCE [LARGE SCALE GENOMIC DNA]</scope>
    <source>
        <strain evidence="2 3">ROY-1-1-2</strain>
    </source>
</reference>
<evidence type="ECO:0000313" key="2">
    <source>
        <dbReference type="EMBL" id="NYZ20710.1"/>
    </source>
</evidence>
<protein>
    <submittedName>
        <fullName evidence="2">Uncharacterized protein</fullName>
    </submittedName>
</protein>
<name>A0ABX2TA71_9PROT</name>
<keyword evidence="1" id="KW-0472">Membrane</keyword>
<evidence type="ECO:0000256" key="1">
    <source>
        <dbReference type="SAM" id="Phobius"/>
    </source>
</evidence>
<keyword evidence="3" id="KW-1185">Reference proteome</keyword>
<comment type="caution">
    <text evidence="2">The sequence shown here is derived from an EMBL/GenBank/DDBJ whole genome shotgun (WGS) entry which is preliminary data.</text>
</comment>
<feature type="transmembrane region" description="Helical" evidence="1">
    <location>
        <begin position="76"/>
        <end position="96"/>
    </location>
</feature>
<keyword evidence="1" id="KW-0812">Transmembrane</keyword>
<dbReference type="Proteomes" id="UP000584642">
    <property type="component" value="Unassembled WGS sequence"/>
</dbReference>
<dbReference type="EMBL" id="JABFDB010000008">
    <property type="protein sequence ID" value="NYZ20710.1"/>
    <property type="molecule type" value="Genomic_DNA"/>
</dbReference>
<keyword evidence="1" id="KW-1133">Transmembrane helix</keyword>
<accession>A0ABX2TA71</accession>